<keyword evidence="2" id="KW-1185">Reference proteome</keyword>
<organism evidence="1 2">
    <name type="scientific">Hypothenemus hampei</name>
    <name type="common">Coffee berry borer</name>
    <dbReference type="NCBI Taxonomy" id="57062"/>
    <lineage>
        <taxon>Eukaryota</taxon>
        <taxon>Metazoa</taxon>
        <taxon>Ecdysozoa</taxon>
        <taxon>Arthropoda</taxon>
        <taxon>Hexapoda</taxon>
        <taxon>Insecta</taxon>
        <taxon>Pterygota</taxon>
        <taxon>Neoptera</taxon>
        <taxon>Endopterygota</taxon>
        <taxon>Coleoptera</taxon>
        <taxon>Polyphaga</taxon>
        <taxon>Cucujiformia</taxon>
        <taxon>Curculionidae</taxon>
        <taxon>Scolytinae</taxon>
        <taxon>Hypothenemus</taxon>
    </lineage>
</organism>
<gene>
    <name evidence="1" type="ORF">ABEB36_012742</name>
</gene>
<evidence type="ECO:0000313" key="1">
    <source>
        <dbReference type="EMBL" id="KAL1492267.1"/>
    </source>
</evidence>
<dbReference type="EMBL" id="JBDJPC010000009">
    <property type="protein sequence ID" value="KAL1492267.1"/>
    <property type="molecule type" value="Genomic_DNA"/>
</dbReference>
<comment type="caution">
    <text evidence="1">The sequence shown here is derived from an EMBL/GenBank/DDBJ whole genome shotgun (WGS) entry which is preliminary data.</text>
</comment>
<proteinExistence type="predicted"/>
<reference evidence="1 2" key="1">
    <citation type="submission" date="2024-05" db="EMBL/GenBank/DDBJ databases">
        <title>Genetic variation in Jamaican populations of the coffee berry borer (Hypothenemus hampei).</title>
        <authorList>
            <person name="Errbii M."/>
            <person name="Myrie A."/>
        </authorList>
    </citation>
    <scope>NUCLEOTIDE SEQUENCE [LARGE SCALE GENOMIC DNA]</scope>
    <source>
        <strain evidence="1">JA-Hopewell-2020-01-JO</strain>
        <tissue evidence="1">Whole body</tissue>
    </source>
</reference>
<dbReference type="Gene3D" id="3.30.420.10">
    <property type="entry name" value="Ribonuclease H-like superfamily/Ribonuclease H"/>
    <property type="match status" value="1"/>
</dbReference>
<dbReference type="AlphaFoldDB" id="A0ABD1EC92"/>
<evidence type="ECO:0000313" key="2">
    <source>
        <dbReference type="Proteomes" id="UP001566132"/>
    </source>
</evidence>
<accession>A0ABD1EC92</accession>
<dbReference type="Proteomes" id="UP001566132">
    <property type="component" value="Unassembled WGS sequence"/>
</dbReference>
<name>A0ABD1EC92_HYPHA</name>
<dbReference type="InterPro" id="IPR036397">
    <property type="entry name" value="RNaseH_sf"/>
</dbReference>
<protein>
    <submittedName>
        <fullName evidence="1">Uncharacterized protein</fullName>
    </submittedName>
</protein>
<sequence length="114" mass="13501">MESGNEFRFCIGIHEIRRRVRRRCGEKNQIQFVLERKTTLTRGVMVWGTMLMERFIFFNANVNYQTLEKPIFQQNNTRSHAAGVTTRYLREADVDHLPWLVKSHDLLVIVIAHV</sequence>